<proteinExistence type="inferred from homology"/>
<sequence length="196" mass="22098">MKIVVGLGNLGKKFEKNRHNVGFLTVDYIQKNAGDFTKWQLKKKLKSEIAESKELDVILAKPQTFMNNSGEAIRNLISSFKFQVSSLYVIHDDFDLPLGTFKFEFSRGSAGHKGVQSIIDILGTKDFWRLRIGIRPPYVIPAQAGIQNSTSPDEHPNQNKSRPPIKAEDFVLKNFGKEERKIIEELTPGAIKELLG</sequence>
<evidence type="ECO:0000256" key="9">
    <source>
        <dbReference type="SAM" id="MobiDB-lite"/>
    </source>
</evidence>
<dbReference type="EC" id="3.1.1.29" evidence="1 7"/>
<dbReference type="GO" id="GO:0000049">
    <property type="term" value="F:tRNA binding"/>
    <property type="evidence" value="ECO:0007669"/>
    <property type="project" value="UniProtKB-KW"/>
</dbReference>
<organism evidence="10 11">
    <name type="scientific">Candidatus Portnoybacteria bacterium CG11_big_fil_rev_8_21_14_0_20_44_10</name>
    <dbReference type="NCBI Taxonomy" id="1974818"/>
    <lineage>
        <taxon>Bacteria</taxon>
        <taxon>Candidatus Portnoyibacteriota</taxon>
    </lineage>
</organism>
<protein>
    <recommendedName>
        <fullName evidence="6 7">Peptidyl-tRNA hydrolase</fullName>
        <ecNumber evidence="1 7">3.1.1.29</ecNumber>
    </recommendedName>
</protein>
<dbReference type="InterPro" id="IPR018171">
    <property type="entry name" value="Pept_tRNA_hydro_CS"/>
</dbReference>
<dbReference type="Pfam" id="PF01195">
    <property type="entry name" value="Pept_tRNA_hydro"/>
    <property type="match status" value="1"/>
</dbReference>
<comment type="catalytic activity">
    <reaction evidence="7">
        <text>an N-acyl-L-alpha-aminoacyl-tRNA + H2O = an N-acyl-L-amino acid + a tRNA + H(+)</text>
        <dbReference type="Rhea" id="RHEA:54448"/>
        <dbReference type="Rhea" id="RHEA-COMP:10123"/>
        <dbReference type="Rhea" id="RHEA-COMP:13883"/>
        <dbReference type="ChEBI" id="CHEBI:15377"/>
        <dbReference type="ChEBI" id="CHEBI:15378"/>
        <dbReference type="ChEBI" id="CHEBI:59874"/>
        <dbReference type="ChEBI" id="CHEBI:78442"/>
        <dbReference type="ChEBI" id="CHEBI:138191"/>
        <dbReference type="EC" id="3.1.1.29"/>
    </reaction>
</comment>
<evidence type="ECO:0000256" key="7">
    <source>
        <dbReference type="RuleBase" id="RU000673"/>
    </source>
</evidence>
<dbReference type="InterPro" id="IPR036416">
    <property type="entry name" value="Pept_tRNA_hydro_sf"/>
</dbReference>
<keyword evidence="2" id="KW-0820">tRNA-binding</keyword>
<dbReference type="Proteomes" id="UP000231550">
    <property type="component" value="Unassembled WGS sequence"/>
</dbReference>
<dbReference type="PROSITE" id="PS01195">
    <property type="entry name" value="PEPT_TRNA_HYDROL_1"/>
    <property type="match status" value="1"/>
</dbReference>
<evidence type="ECO:0000256" key="4">
    <source>
        <dbReference type="ARBA" id="ARBA00022884"/>
    </source>
</evidence>
<evidence type="ECO:0000256" key="5">
    <source>
        <dbReference type="ARBA" id="ARBA00038063"/>
    </source>
</evidence>
<reference evidence="10 11" key="1">
    <citation type="submission" date="2017-09" db="EMBL/GenBank/DDBJ databases">
        <title>Depth-based differentiation of microbial function through sediment-hosted aquifers and enrichment of novel symbionts in the deep terrestrial subsurface.</title>
        <authorList>
            <person name="Probst A.J."/>
            <person name="Ladd B."/>
            <person name="Jarett J.K."/>
            <person name="Geller-Mcgrath D.E."/>
            <person name="Sieber C.M."/>
            <person name="Emerson J.B."/>
            <person name="Anantharaman K."/>
            <person name="Thomas B.C."/>
            <person name="Malmstrom R."/>
            <person name="Stieglmeier M."/>
            <person name="Klingl A."/>
            <person name="Woyke T."/>
            <person name="Ryan C.M."/>
            <person name="Banfield J.F."/>
        </authorList>
    </citation>
    <scope>NUCLEOTIDE SEQUENCE [LARGE SCALE GENOMIC DNA]</scope>
    <source>
        <strain evidence="10">CG11_big_fil_rev_8_21_14_0_20_44_10</strain>
    </source>
</reference>
<dbReference type="InterPro" id="IPR001328">
    <property type="entry name" value="Pept_tRNA_hydro"/>
</dbReference>
<dbReference type="PANTHER" id="PTHR17224">
    <property type="entry name" value="PEPTIDYL-TRNA HYDROLASE"/>
    <property type="match status" value="1"/>
</dbReference>
<keyword evidence="3 7" id="KW-0378">Hydrolase</keyword>
<evidence type="ECO:0000256" key="1">
    <source>
        <dbReference type="ARBA" id="ARBA00013260"/>
    </source>
</evidence>
<dbReference type="CDD" id="cd00462">
    <property type="entry name" value="PTH"/>
    <property type="match status" value="1"/>
</dbReference>
<comment type="similarity">
    <text evidence="5 8">Belongs to the PTH family.</text>
</comment>
<evidence type="ECO:0000256" key="2">
    <source>
        <dbReference type="ARBA" id="ARBA00022555"/>
    </source>
</evidence>
<dbReference type="PANTHER" id="PTHR17224:SF1">
    <property type="entry name" value="PEPTIDYL-TRNA HYDROLASE"/>
    <property type="match status" value="1"/>
</dbReference>
<comment type="caution">
    <text evidence="10">The sequence shown here is derived from an EMBL/GenBank/DDBJ whole genome shotgun (WGS) entry which is preliminary data.</text>
</comment>
<dbReference type="AlphaFoldDB" id="A0A2H0KR47"/>
<evidence type="ECO:0000256" key="3">
    <source>
        <dbReference type="ARBA" id="ARBA00022801"/>
    </source>
</evidence>
<dbReference type="EMBL" id="PCVN01000030">
    <property type="protein sequence ID" value="PIQ74622.1"/>
    <property type="molecule type" value="Genomic_DNA"/>
</dbReference>
<evidence type="ECO:0000313" key="10">
    <source>
        <dbReference type="EMBL" id="PIQ74622.1"/>
    </source>
</evidence>
<evidence type="ECO:0000256" key="8">
    <source>
        <dbReference type="RuleBase" id="RU004320"/>
    </source>
</evidence>
<evidence type="ECO:0000313" key="11">
    <source>
        <dbReference type="Proteomes" id="UP000231550"/>
    </source>
</evidence>
<name>A0A2H0KR47_9BACT</name>
<accession>A0A2H0KR47</accession>
<dbReference type="Gene3D" id="3.40.50.1470">
    <property type="entry name" value="Peptidyl-tRNA hydrolase"/>
    <property type="match status" value="1"/>
</dbReference>
<feature type="region of interest" description="Disordered" evidence="9">
    <location>
        <begin position="144"/>
        <end position="164"/>
    </location>
</feature>
<dbReference type="NCBIfam" id="TIGR00447">
    <property type="entry name" value="pth"/>
    <property type="match status" value="1"/>
</dbReference>
<evidence type="ECO:0000256" key="6">
    <source>
        <dbReference type="ARBA" id="ARBA00050038"/>
    </source>
</evidence>
<dbReference type="SUPFAM" id="SSF53178">
    <property type="entry name" value="Peptidyl-tRNA hydrolase-like"/>
    <property type="match status" value="1"/>
</dbReference>
<keyword evidence="4" id="KW-0694">RNA-binding</keyword>
<dbReference type="GO" id="GO:0004045">
    <property type="term" value="F:peptidyl-tRNA hydrolase activity"/>
    <property type="evidence" value="ECO:0007669"/>
    <property type="project" value="UniProtKB-EC"/>
</dbReference>
<gene>
    <name evidence="10" type="ORF">COV85_01085</name>
</gene>